<evidence type="ECO:0000256" key="1">
    <source>
        <dbReference type="SAM" id="Phobius"/>
    </source>
</evidence>
<keyword evidence="1" id="KW-1133">Transmembrane helix</keyword>
<keyword evidence="1" id="KW-0812">Transmembrane</keyword>
<gene>
    <name evidence="2" type="ORF">g.15409</name>
</gene>
<name>A0A146KJR6_LYGHE</name>
<accession>A0A146KJR6</accession>
<proteinExistence type="predicted"/>
<organism evidence="2">
    <name type="scientific">Lygus hesperus</name>
    <name type="common">Western plant bug</name>
    <dbReference type="NCBI Taxonomy" id="30085"/>
    <lineage>
        <taxon>Eukaryota</taxon>
        <taxon>Metazoa</taxon>
        <taxon>Ecdysozoa</taxon>
        <taxon>Arthropoda</taxon>
        <taxon>Hexapoda</taxon>
        <taxon>Insecta</taxon>
        <taxon>Pterygota</taxon>
        <taxon>Neoptera</taxon>
        <taxon>Paraneoptera</taxon>
        <taxon>Hemiptera</taxon>
        <taxon>Heteroptera</taxon>
        <taxon>Panheteroptera</taxon>
        <taxon>Cimicomorpha</taxon>
        <taxon>Miridae</taxon>
        <taxon>Mirini</taxon>
        <taxon>Lygus</taxon>
    </lineage>
</organism>
<reference evidence="2" key="1">
    <citation type="journal article" date="2016" name="Gigascience">
        <title>De novo construction of an expanded transcriptome assembly for the western tarnished plant bug, Lygus hesperus.</title>
        <authorList>
            <person name="Tassone E.E."/>
            <person name="Geib S.M."/>
            <person name="Hall B."/>
            <person name="Fabrick J.A."/>
            <person name="Brent C.S."/>
            <person name="Hull J.J."/>
        </authorList>
    </citation>
    <scope>NUCLEOTIDE SEQUENCE</scope>
</reference>
<feature type="transmembrane region" description="Helical" evidence="1">
    <location>
        <begin position="97"/>
        <end position="116"/>
    </location>
</feature>
<dbReference type="EMBL" id="GDHC01021805">
    <property type="protein sequence ID" value="JAP96823.1"/>
    <property type="molecule type" value="Transcribed_RNA"/>
</dbReference>
<evidence type="ECO:0000313" key="2">
    <source>
        <dbReference type="EMBL" id="JAP96823.1"/>
    </source>
</evidence>
<dbReference type="AlphaFoldDB" id="A0A146KJR6"/>
<protein>
    <submittedName>
        <fullName evidence="2">Uncharacterized protein</fullName>
    </submittedName>
</protein>
<keyword evidence="1" id="KW-0472">Membrane</keyword>
<sequence length="120" mass="13760">MVCYERAVKWTRMKQVTIMKPQKMTLTNLVQKWCLVCCSCCLGRDFAGNSYLQQSLNRSTYSLCVVDVTSINIDNHHHHSHNQQYPRYSEMTRSTATRMKIVLVLVGIVALAPTIAKNTH</sequence>